<evidence type="ECO:0000313" key="1">
    <source>
        <dbReference type="EMBL" id="STC69787.1"/>
    </source>
</evidence>
<keyword evidence="1" id="KW-0255">Endonuclease</keyword>
<sequence length="141" mass="16150">MATIDKRTKTLFFITSPRTPLRMIPEIELLVTRFTGADWDNKTQKAFMNVLVQTEHFQSANKNPRDPAFSARDRINRAPKALGFVNLDPVQLTDAGKELLSGQLEHEALLRQMLKFQLPSPYHKKNSNSRVVFGSNHILKF</sequence>
<organism evidence="1 2">
    <name type="scientific">Corynebacterium pilosum</name>
    <dbReference type="NCBI Taxonomy" id="35756"/>
    <lineage>
        <taxon>Bacteria</taxon>
        <taxon>Bacillati</taxon>
        <taxon>Actinomycetota</taxon>
        <taxon>Actinomycetes</taxon>
        <taxon>Mycobacteriales</taxon>
        <taxon>Corynebacteriaceae</taxon>
        <taxon>Corynebacterium</taxon>
    </lineage>
</organism>
<keyword evidence="2" id="KW-1185">Reference proteome</keyword>
<accession>A0A376CNJ5</accession>
<dbReference type="STRING" id="35756.GCA_001044155_00705"/>
<keyword evidence="1" id="KW-0378">Hydrolase</keyword>
<dbReference type="RefSeq" id="WP_202593327.1">
    <property type="nucleotide sequence ID" value="NZ_LDYD01000003.1"/>
</dbReference>
<dbReference type="EMBL" id="UFXQ01000001">
    <property type="protein sequence ID" value="STC69787.1"/>
    <property type="molecule type" value="Genomic_DNA"/>
</dbReference>
<evidence type="ECO:0000313" key="2">
    <source>
        <dbReference type="Proteomes" id="UP000254467"/>
    </source>
</evidence>
<proteinExistence type="predicted"/>
<protein>
    <submittedName>
        <fullName evidence="1">AlwI restriction endonuclease</fullName>
    </submittedName>
</protein>
<name>A0A376CNJ5_9CORY</name>
<keyword evidence="1" id="KW-0540">Nuclease</keyword>
<dbReference type="Proteomes" id="UP000254467">
    <property type="component" value="Unassembled WGS sequence"/>
</dbReference>
<reference evidence="1 2" key="1">
    <citation type="submission" date="2018-06" db="EMBL/GenBank/DDBJ databases">
        <authorList>
            <consortium name="Pathogen Informatics"/>
            <person name="Doyle S."/>
        </authorList>
    </citation>
    <scope>NUCLEOTIDE SEQUENCE [LARGE SCALE GENOMIC DNA]</scope>
    <source>
        <strain evidence="1 2">NCTC11862</strain>
    </source>
</reference>
<dbReference type="AlphaFoldDB" id="A0A376CNJ5"/>
<dbReference type="GO" id="GO:0004519">
    <property type="term" value="F:endonuclease activity"/>
    <property type="evidence" value="ECO:0007669"/>
    <property type="project" value="UniProtKB-KW"/>
</dbReference>
<gene>
    <name evidence="1" type="ORF">NCTC11862_01586</name>
</gene>